<name>A0A1H7SCS6_9SPHI</name>
<dbReference type="EMBL" id="FNZR01000008">
    <property type="protein sequence ID" value="SEL70452.1"/>
    <property type="molecule type" value="Genomic_DNA"/>
</dbReference>
<keyword evidence="1" id="KW-0812">Transmembrane</keyword>
<feature type="transmembrane region" description="Helical" evidence="1">
    <location>
        <begin position="34"/>
        <end position="60"/>
    </location>
</feature>
<proteinExistence type="predicted"/>
<dbReference type="AlphaFoldDB" id="A0A1H7SCS6"/>
<keyword evidence="1" id="KW-0472">Membrane</keyword>
<dbReference type="STRING" id="332977.SAMN05421740_108231"/>
<evidence type="ECO:0000313" key="3">
    <source>
        <dbReference type="Proteomes" id="UP000198916"/>
    </source>
</evidence>
<keyword evidence="1" id="KW-1133">Transmembrane helix</keyword>
<evidence type="ECO:0000256" key="1">
    <source>
        <dbReference type="SAM" id="Phobius"/>
    </source>
</evidence>
<reference evidence="3" key="1">
    <citation type="submission" date="2016-10" db="EMBL/GenBank/DDBJ databases">
        <authorList>
            <person name="Varghese N."/>
            <person name="Submissions S."/>
        </authorList>
    </citation>
    <scope>NUCLEOTIDE SEQUENCE [LARGE SCALE GENOMIC DNA]</scope>
    <source>
        <strain evidence="3">Jip14</strain>
    </source>
</reference>
<evidence type="ECO:0000313" key="2">
    <source>
        <dbReference type="EMBL" id="SEL70452.1"/>
    </source>
</evidence>
<organism evidence="2 3">
    <name type="scientific">Parapedobacter koreensis</name>
    <dbReference type="NCBI Taxonomy" id="332977"/>
    <lineage>
        <taxon>Bacteria</taxon>
        <taxon>Pseudomonadati</taxon>
        <taxon>Bacteroidota</taxon>
        <taxon>Sphingobacteriia</taxon>
        <taxon>Sphingobacteriales</taxon>
        <taxon>Sphingobacteriaceae</taxon>
        <taxon>Parapedobacter</taxon>
    </lineage>
</organism>
<protein>
    <recommendedName>
        <fullName evidence="4">DUF4260 domain-containing protein</fullName>
    </recommendedName>
</protein>
<sequence>MEHSHFKTTFDITKITVMKQEKAMDIIIKIEEAAITAIAIYFLAAYNLGISIWVWILLFFSPDVSMLGYVVNSRVGAFTYNLFHHRAVALAVLTVGYLMHMDVLITCGLLLFAHASFDRMLGYGLKFPDDFKHTNLGWTRKATG</sequence>
<evidence type="ECO:0008006" key="4">
    <source>
        <dbReference type="Google" id="ProtNLM"/>
    </source>
</evidence>
<gene>
    <name evidence="2" type="ORF">SAMN05421740_108231</name>
</gene>
<dbReference type="Proteomes" id="UP000198916">
    <property type="component" value="Unassembled WGS sequence"/>
</dbReference>
<accession>A0A1H7SCS6</accession>
<keyword evidence="3" id="KW-1185">Reference proteome</keyword>
<feature type="transmembrane region" description="Helical" evidence="1">
    <location>
        <begin position="88"/>
        <end position="113"/>
    </location>
</feature>
<dbReference type="InterPro" id="IPR025356">
    <property type="entry name" value="DUF4260"/>
</dbReference>
<dbReference type="Pfam" id="PF14079">
    <property type="entry name" value="DUF4260"/>
    <property type="match status" value="1"/>
</dbReference>